<reference evidence="3 4" key="1">
    <citation type="submission" date="2018-05" db="EMBL/GenBank/DDBJ databases">
        <title>Marinilabilia rubrum sp. nov., isolated from saltern sediment.</title>
        <authorList>
            <person name="Zhang R."/>
        </authorList>
    </citation>
    <scope>NUCLEOTIDE SEQUENCE [LARGE SCALE GENOMIC DNA]</scope>
    <source>
        <strain evidence="3 4">WTE16</strain>
    </source>
</reference>
<dbReference type="PROSITE" id="PS50983">
    <property type="entry name" value="FE_B12_PBP"/>
    <property type="match status" value="1"/>
</dbReference>
<evidence type="ECO:0000256" key="1">
    <source>
        <dbReference type="SAM" id="SignalP"/>
    </source>
</evidence>
<dbReference type="PANTHER" id="PTHR30535:SF34">
    <property type="entry name" value="MOLYBDATE-BINDING PROTEIN MOLA"/>
    <property type="match status" value="1"/>
</dbReference>
<organism evidence="3 4">
    <name type="scientific">Marinilabilia rubra</name>
    <dbReference type="NCBI Taxonomy" id="2162893"/>
    <lineage>
        <taxon>Bacteria</taxon>
        <taxon>Pseudomonadati</taxon>
        <taxon>Bacteroidota</taxon>
        <taxon>Bacteroidia</taxon>
        <taxon>Marinilabiliales</taxon>
        <taxon>Marinilabiliaceae</taxon>
        <taxon>Marinilabilia</taxon>
    </lineage>
</organism>
<dbReference type="PANTHER" id="PTHR30535">
    <property type="entry name" value="VITAMIN B12-BINDING PROTEIN"/>
    <property type="match status" value="1"/>
</dbReference>
<dbReference type="OrthoDB" id="9812528at2"/>
<protein>
    <submittedName>
        <fullName evidence="3">Iron ABC transporter substrate-binding protein</fullName>
    </submittedName>
</protein>
<sequence length="383" mass="43699">MVQRTFLWVLALVIIVLSACNSDKKQDPVKNLFGNQEPDSVYTPFYAKGFSISYFGDNKLIEVYDPWDSTRAGSLFVVGDETTPEKFRNSQIPFIEFPVTNWAAFSSTQVVFAEKIGMLETLKSVAEPQYISNSYIQERLKKDEVRNVGMANAADVEVLLEVSPQFIFVSPFKDNRYSHLADAGLLLINDASYLETSPLGRAEWLVFFSAFFDKEKEAVSIFKEISERYNSITGKVSETNIRPTVVTGTLFNAIWYMPAGESYMARLFNDAGTSYEYSDREGTGSLGLDFETVFNDFHDSDYWIFTVNHAGQFTRDDLLQMDERYGDFHAFKDGKIIFSNTHHSLFYEKGIIEPDVVLKDLAASLHPNLYPNYEAVYFEFLNE</sequence>
<name>A0A2U2B407_9BACT</name>
<dbReference type="Gene3D" id="3.40.50.1980">
    <property type="entry name" value="Nitrogenase molybdenum iron protein domain"/>
    <property type="match status" value="1"/>
</dbReference>
<keyword evidence="4" id="KW-1185">Reference proteome</keyword>
<feature type="signal peptide" evidence="1">
    <location>
        <begin position="1"/>
        <end position="21"/>
    </location>
</feature>
<gene>
    <name evidence="3" type="ORF">DDZ16_18970</name>
</gene>
<dbReference type="GO" id="GO:0071281">
    <property type="term" value="P:cellular response to iron ion"/>
    <property type="evidence" value="ECO:0007669"/>
    <property type="project" value="TreeGrafter"/>
</dbReference>
<comment type="caution">
    <text evidence="3">The sequence shown here is derived from an EMBL/GenBank/DDBJ whole genome shotgun (WGS) entry which is preliminary data.</text>
</comment>
<evidence type="ECO:0000313" key="3">
    <source>
        <dbReference type="EMBL" id="PWD97801.1"/>
    </source>
</evidence>
<dbReference type="RefSeq" id="WP_109266056.1">
    <property type="nucleotide sequence ID" value="NZ_QEWP01000025.1"/>
</dbReference>
<dbReference type="Pfam" id="PF01497">
    <property type="entry name" value="Peripla_BP_2"/>
    <property type="match status" value="1"/>
</dbReference>
<dbReference type="Proteomes" id="UP000244956">
    <property type="component" value="Unassembled WGS sequence"/>
</dbReference>
<dbReference type="InterPro" id="IPR002491">
    <property type="entry name" value="ABC_transptr_periplasmic_BD"/>
</dbReference>
<feature type="domain" description="Fe/B12 periplasmic-binding" evidence="2">
    <location>
        <begin position="101"/>
        <end position="369"/>
    </location>
</feature>
<dbReference type="InterPro" id="IPR050902">
    <property type="entry name" value="ABC_Transporter_SBP"/>
</dbReference>
<evidence type="ECO:0000313" key="4">
    <source>
        <dbReference type="Proteomes" id="UP000244956"/>
    </source>
</evidence>
<feature type="chain" id="PRO_5015489966" evidence="1">
    <location>
        <begin position="22"/>
        <end position="383"/>
    </location>
</feature>
<accession>A0A2U2B407</accession>
<evidence type="ECO:0000259" key="2">
    <source>
        <dbReference type="PROSITE" id="PS50983"/>
    </source>
</evidence>
<keyword evidence="1" id="KW-0732">Signal</keyword>
<dbReference type="AlphaFoldDB" id="A0A2U2B407"/>
<dbReference type="EMBL" id="QEWP01000025">
    <property type="protein sequence ID" value="PWD97801.1"/>
    <property type="molecule type" value="Genomic_DNA"/>
</dbReference>
<dbReference type="PROSITE" id="PS51257">
    <property type="entry name" value="PROKAR_LIPOPROTEIN"/>
    <property type="match status" value="1"/>
</dbReference>
<dbReference type="SUPFAM" id="SSF53807">
    <property type="entry name" value="Helical backbone' metal receptor"/>
    <property type="match status" value="1"/>
</dbReference>
<proteinExistence type="predicted"/>